<evidence type="ECO:0000313" key="2">
    <source>
        <dbReference type="EMBL" id="OXY82124.1"/>
    </source>
</evidence>
<feature type="chain" id="PRO_5012692087" description="Surface antigen domain-containing protein" evidence="1">
    <location>
        <begin position="27"/>
        <end position="115"/>
    </location>
</feature>
<accession>A0A233RFH2</accession>
<feature type="signal peptide" evidence="1">
    <location>
        <begin position="1"/>
        <end position="26"/>
    </location>
</feature>
<evidence type="ECO:0000313" key="3">
    <source>
        <dbReference type="Proteomes" id="UP000242757"/>
    </source>
</evidence>
<dbReference type="Pfam" id="PF16587">
    <property type="entry name" value="DUF5061"/>
    <property type="match status" value="1"/>
</dbReference>
<keyword evidence="1" id="KW-0732">Signal</keyword>
<dbReference type="RefSeq" id="WP_094198903.1">
    <property type="nucleotide sequence ID" value="NZ_NBIM01000001.1"/>
</dbReference>
<comment type="caution">
    <text evidence="2">The sequence shown here is derived from an EMBL/GenBank/DDBJ whole genome shotgun (WGS) entry which is preliminary data.</text>
</comment>
<dbReference type="InterPro" id="IPR032258">
    <property type="entry name" value="DUF5061"/>
</dbReference>
<reference evidence="2 3" key="1">
    <citation type="submission" date="2017-08" db="EMBL/GenBank/DDBJ databases">
        <title>A Genome Sequence of Oceanimonas doudoroffii ATCC 27123T.</title>
        <authorList>
            <person name="Brennan M.A."/>
            <person name="Maclea K.S."/>
            <person name="Mcclelland W.D."/>
            <person name="Trachtenberg A.M."/>
        </authorList>
    </citation>
    <scope>NUCLEOTIDE SEQUENCE [LARGE SCALE GENOMIC DNA]</scope>
    <source>
        <strain evidence="2 3">ATCC 27123</strain>
    </source>
</reference>
<gene>
    <name evidence="2" type="ORF">B6S08_00885</name>
</gene>
<dbReference type="PROSITE" id="PS51257">
    <property type="entry name" value="PROKAR_LIPOPROTEIN"/>
    <property type="match status" value="1"/>
</dbReference>
<evidence type="ECO:0008006" key="4">
    <source>
        <dbReference type="Google" id="ProtNLM"/>
    </source>
</evidence>
<sequence>MSFVSKALAGPIAVLCLLTLAGCATQQPQDNQASINNDSLHQFLESTAPHATASLPASPWGANVQVTAGAAYFAASGKTCRSLQVTQAIGSQEEHIACKGQNGQWQLSRAITQQP</sequence>
<proteinExistence type="predicted"/>
<name>A0A233RFH2_9GAMM</name>
<protein>
    <recommendedName>
        <fullName evidence="4">Surface antigen domain-containing protein</fullName>
    </recommendedName>
</protein>
<dbReference type="Proteomes" id="UP000242757">
    <property type="component" value="Unassembled WGS sequence"/>
</dbReference>
<organism evidence="2 3">
    <name type="scientific">Oceanimonas doudoroffii</name>
    <dbReference type="NCBI Taxonomy" id="84158"/>
    <lineage>
        <taxon>Bacteria</taxon>
        <taxon>Pseudomonadati</taxon>
        <taxon>Pseudomonadota</taxon>
        <taxon>Gammaproteobacteria</taxon>
        <taxon>Aeromonadales</taxon>
        <taxon>Aeromonadaceae</taxon>
        <taxon>Oceanimonas</taxon>
    </lineage>
</organism>
<evidence type="ECO:0000256" key="1">
    <source>
        <dbReference type="SAM" id="SignalP"/>
    </source>
</evidence>
<keyword evidence="3" id="KW-1185">Reference proteome</keyword>
<dbReference type="EMBL" id="NBIM01000001">
    <property type="protein sequence ID" value="OXY82124.1"/>
    <property type="molecule type" value="Genomic_DNA"/>
</dbReference>
<dbReference type="AlphaFoldDB" id="A0A233RFH2"/>
<dbReference type="OrthoDB" id="6239412at2"/>